<feature type="domain" description="CCHC-type" evidence="3">
    <location>
        <begin position="218"/>
        <end position="233"/>
    </location>
</feature>
<keyword evidence="1" id="KW-0479">Metal-binding</keyword>
<accession>A0AAW1GY96</accession>
<dbReference type="EMBL" id="JBDFQZ010000013">
    <property type="protein sequence ID" value="KAK9668672.1"/>
    <property type="molecule type" value="Genomic_DNA"/>
</dbReference>
<comment type="caution">
    <text evidence="4">The sequence shown here is derived from an EMBL/GenBank/DDBJ whole genome shotgun (WGS) entry which is preliminary data.</text>
</comment>
<feature type="region of interest" description="Disordered" evidence="2">
    <location>
        <begin position="156"/>
        <end position="180"/>
    </location>
</feature>
<dbReference type="SUPFAM" id="SSF57756">
    <property type="entry name" value="Retrovirus zinc finger-like domains"/>
    <property type="match status" value="1"/>
</dbReference>
<reference evidence="4" key="1">
    <citation type="submission" date="2024-03" db="EMBL/GenBank/DDBJ databases">
        <title>WGS assembly of Saponaria officinalis var. Norfolk2.</title>
        <authorList>
            <person name="Jenkins J."/>
            <person name="Shu S."/>
            <person name="Grimwood J."/>
            <person name="Barry K."/>
            <person name="Goodstein D."/>
            <person name="Schmutz J."/>
            <person name="Leebens-Mack J."/>
            <person name="Osbourn A."/>
        </authorList>
    </citation>
    <scope>NUCLEOTIDE SEQUENCE [LARGE SCALE GENOMIC DNA]</scope>
    <source>
        <strain evidence="4">JIC</strain>
    </source>
</reference>
<dbReference type="PANTHER" id="PTHR35046:SF26">
    <property type="entry name" value="RNA-DIRECTED DNA POLYMERASE"/>
    <property type="match status" value="1"/>
</dbReference>
<proteinExistence type="predicted"/>
<evidence type="ECO:0000259" key="3">
    <source>
        <dbReference type="PROSITE" id="PS50158"/>
    </source>
</evidence>
<keyword evidence="1" id="KW-0863">Zinc-finger</keyword>
<protein>
    <recommendedName>
        <fullName evidence="3">CCHC-type domain-containing protein</fullName>
    </recommendedName>
</protein>
<organism evidence="4 5">
    <name type="scientific">Saponaria officinalis</name>
    <name type="common">Common soapwort</name>
    <name type="synonym">Lychnis saponaria</name>
    <dbReference type="NCBI Taxonomy" id="3572"/>
    <lineage>
        <taxon>Eukaryota</taxon>
        <taxon>Viridiplantae</taxon>
        <taxon>Streptophyta</taxon>
        <taxon>Embryophyta</taxon>
        <taxon>Tracheophyta</taxon>
        <taxon>Spermatophyta</taxon>
        <taxon>Magnoliopsida</taxon>
        <taxon>eudicotyledons</taxon>
        <taxon>Gunneridae</taxon>
        <taxon>Pentapetalae</taxon>
        <taxon>Caryophyllales</taxon>
        <taxon>Caryophyllaceae</taxon>
        <taxon>Caryophylleae</taxon>
        <taxon>Saponaria</taxon>
    </lineage>
</organism>
<evidence type="ECO:0000313" key="5">
    <source>
        <dbReference type="Proteomes" id="UP001443914"/>
    </source>
</evidence>
<dbReference type="InterPro" id="IPR001878">
    <property type="entry name" value="Znf_CCHC"/>
</dbReference>
<evidence type="ECO:0000256" key="2">
    <source>
        <dbReference type="SAM" id="MobiDB-lite"/>
    </source>
</evidence>
<keyword evidence="5" id="KW-1185">Reference proteome</keyword>
<dbReference type="GO" id="GO:0003676">
    <property type="term" value="F:nucleic acid binding"/>
    <property type="evidence" value="ECO:0007669"/>
    <property type="project" value="InterPro"/>
</dbReference>
<evidence type="ECO:0000256" key="1">
    <source>
        <dbReference type="PROSITE-ProRule" id="PRU00047"/>
    </source>
</evidence>
<dbReference type="CDD" id="cd00303">
    <property type="entry name" value="retropepsin_like"/>
    <property type="match status" value="1"/>
</dbReference>
<keyword evidence="1" id="KW-0862">Zinc</keyword>
<dbReference type="PROSITE" id="PS50158">
    <property type="entry name" value="ZF_CCHC"/>
    <property type="match status" value="1"/>
</dbReference>
<name>A0AAW1GY96_SAPOF</name>
<dbReference type="GO" id="GO:0008270">
    <property type="term" value="F:zinc ion binding"/>
    <property type="evidence" value="ECO:0007669"/>
    <property type="project" value="UniProtKB-KW"/>
</dbReference>
<dbReference type="InterPro" id="IPR036875">
    <property type="entry name" value="Znf_CCHC_sf"/>
</dbReference>
<evidence type="ECO:0000313" key="4">
    <source>
        <dbReference type="EMBL" id="KAK9668672.1"/>
    </source>
</evidence>
<sequence>MDFDDPGFINSLQDAMRNIGEHDPRWRPRRRDLEPPRQVHEFKVTELPEFLGGTDPEAYLEWERKIDRMFDFKDLDDEKRCKYAILKLSRGSLLWFEGVKTQRARVGKAKKAYWETLKRRLRKSIANSVELYPYADFDTLCGLCLKHETQSKARYGGSNVEHSRANTWTEPDSSSKFGGSSSGPIIVPKHVSLPAPNHNSNPKTTVKPRETSLTKVWCFKCQGFGHYQSACPNKRVVSLTEAVSTQSELLNEEEKERIGDIFKFNECEDKEEEVEAGSCANVASSEMVKKLGLNTTAHPRPYEIHWLDDGSEVKVSKQVRVGLTMGPYNDEVFCDVIPMDACLVLLGHPWQFDREVIHHGRTNEHELRDKGKRIVLKPMSPQAIRETSTSRGKKPNLSVFASKREIEHDIDGGHVLMVNETRGWKPVERHKEKVEELLHESADVFPDYHIPRAKHKRRHKRKMRPRTVGPYINDIAYKKKLQRECGVPAELRTIPFEGGGNE</sequence>
<gene>
    <name evidence="4" type="ORF">RND81_13G077100</name>
</gene>
<dbReference type="PANTHER" id="PTHR35046">
    <property type="entry name" value="ZINC KNUCKLE (CCHC-TYPE) FAMILY PROTEIN"/>
    <property type="match status" value="1"/>
</dbReference>
<dbReference type="AlphaFoldDB" id="A0AAW1GY96"/>
<dbReference type="Gene3D" id="4.10.60.10">
    <property type="entry name" value="Zinc finger, CCHC-type"/>
    <property type="match status" value="1"/>
</dbReference>
<dbReference type="Proteomes" id="UP001443914">
    <property type="component" value="Unassembled WGS sequence"/>
</dbReference>